<dbReference type="Proteomes" id="UP000184196">
    <property type="component" value="Unassembled WGS sequence"/>
</dbReference>
<protein>
    <recommendedName>
        <fullName evidence="6">Ribosomal protein L14E/L6E/L27E</fullName>
    </recommendedName>
</protein>
<evidence type="ECO:0000256" key="1">
    <source>
        <dbReference type="ARBA" id="ARBA00022980"/>
    </source>
</evidence>
<feature type="region of interest" description="Disordered" evidence="3">
    <location>
        <begin position="95"/>
        <end position="118"/>
    </location>
</feature>
<dbReference type="InterPro" id="IPR008991">
    <property type="entry name" value="Translation_prot_SH3-like_sf"/>
</dbReference>
<evidence type="ECO:0000313" key="4">
    <source>
        <dbReference type="EMBL" id="SHF11303.1"/>
    </source>
</evidence>
<dbReference type="EMBL" id="FQUW01000015">
    <property type="protein sequence ID" value="SHF11303.1"/>
    <property type="molecule type" value="Genomic_DNA"/>
</dbReference>
<dbReference type="GO" id="GO:1990904">
    <property type="term" value="C:ribonucleoprotein complex"/>
    <property type="evidence" value="ECO:0007669"/>
    <property type="project" value="UniProtKB-KW"/>
</dbReference>
<dbReference type="InterPro" id="IPR014722">
    <property type="entry name" value="Rib_uL2_dom2"/>
</dbReference>
<sequence>MRDYFTPGRLVSSTAGRDYGKFYLILDRVSETRVRLVNGTDRRVNGPKLKNIKHLKVYPLVAGDIAHKVSTGQRVTDLDVRRALKELLEAYGQVMPAQGKPSGDELELSQDGSGKEVG</sequence>
<name>A0A1M4YZP7_9FIRM</name>
<proteinExistence type="predicted"/>
<reference evidence="5" key="1">
    <citation type="submission" date="2016-11" db="EMBL/GenBank/DDBJ databases">
        <authorList>
            <person name="Varghese N."/>
            <person name="Submissions S."/>
        </authorList>
    </citation>
    <scope>NUCLEOTIDE SEQUENCE [LARGE SCALE GENOMIC DNA]</scope>
    <source>
        <strain evidence="5">DSM 11792</strain>
    </source>
</reference>
<keyword evidence="2" id="KW-0687">Ribonucleoprotein</keyword>
<gene>
    <name evidence="4" type="ORF">SAMN02745218_01482</name>
</gene>
<dbReference type="InterPro" id="IPR041985">
    <property type="entry name" value="Ribosomal_eL14_KOW"/>
</dbReference>
<organism evidence="4 5">
    <name type="scientific">Desulfofundulus australicus DSM 11792</name>
    <dbReference type="NCBI Taxonomy" id="1121425"/>
    <lineage>
        <taxon>Bacteria</taxon>
        <taxon>Bacillati</taxon>
        <taxon>Bacillota</taxon>
        <taxon>Clostridia</taxon>
        <taxon>Eubacteriales</taxon>
        <taxon>Peptococcaceae</taxon>
        <taxon>Desulfofundulus</taxon>
    </lineage>
</organism>
<keyword evidence="1" id="KW-0689">Ribosomal protein</keyword>
<dbReference type="AlphaFoldDB" id="A0A1M4YZP7"/>
<evidence type="ECO:0000313" key="5">
    <source>
        <dbReference type="Proteomes" id="UP000184196"/>
    </source>
</evidence>
<evidence type="ECO:0000256" key="2">
    <source>
        <dbReference type="ARBA" id="ARBA00023274"/>
    </source>
</evidence>
<dbReference type="CDD" id="cd06088">
    <property type="entry name" value="KOW_RPL14"/>
    <property type="match status" value="1"/>
</dbReference>
<dbReference type="GO" id="GO:0005840">
    <property type="term" value="C:ribosome"/>
    <property type="evidence" value="ECO:0007669"/>
    <property type="project" value="UniProtKB-KW"/>
</dbReference>
<accession>A0A1M4YZP7</accession>
<dbReference type="RefSeq" id="WP_073164647.1">
    <property type="nucleotide sequence ID" value="NZ_FQUW01000015.1"/>
</dbReference>
<dbReference type="Gene3D" id="2.30.30.30">
    <property type="match status" value="1"/>
</dbReference>
<evidence type="ECO:0008006" key="6">
    <source>
        <dbReference type="Google" id="ProtNLM"/>
    </source>
</evidence>
<keyword evidence="5" id="KW-1185">Reference proteome</keyword>
<dbReference type="SUPFAM" id="SSF50104">
    <property type="entry name" value="Translation proteins SH3-like domain"/>
    <property type="match status" value="1"/>
</dbReference>
<evidence type="ECO:0000256" key="3">
    <source>
        <dbReference type="SAM" id="MobiDB-lite"/>
    </source>
</evidence>